<organism evidence="2 3">
    <name type="scientific">Seriola dumerili</name>
    <name type="common">Greater amberjack</name>
    <name type="synonym">Caranx dumerili</name>
    <dbReference type="NCBI Taxonomy" id="41447"/>
    <lineage>
        <taxon>Eukaryota</taxon>
        <taxon>Metazoa</taxon>
        <taxon>Chordata</taxon>
        <taxon>Craniata</taxon>
        <taxon>Vertebrata</taxon>
        <taxon>Euteleostomi</taxon>
        <taxon>Actinopterygii</taxon>
        <taxon>Neopterygii</taxon>
        <taxon>Teleostei</taxon>
        <taxon>Neoteleostei</taxon>
        <taxon>Acanthomorphata</taxon>
        <taxon>Carangaria</taxon>
        <taxon>Carangiformes</taxon>
        <taxon>Carangidae</taxon>
        <taxon>Seriola</taxon>
    </lineage>
</organism>
<dbReference type="PANTHER" id="PTHR36686:SF1">
    <property type="entry name" value="SYNAPTONEMAL COMPLEX CENTRAL ELEMENT PROTEIN 3"/>
    <property type="match status" value="1"/>
</dbReference>
<dbReference type="PANTHER" id="PTHR36686">
    <property type="entry name" value="SYNAPTONEMAL COMPLEX CENTRAL ELEMENT PROTEIN 3"/>
    <property type="match status" value="1"/>
</dbReference>
<name>A0A3B4U6K4_SERDU</name>
<keyword evidence="3" id="KW-1185">Reference proteome</keyword>
<dbReference type="GO" id="GO:0007130">
    <property type="term" value="P:synaptonemal complex assembly"/>
    <property type="evidence" value="ECO:0007669"/>
    <property type="project" value="InterPro"/>
</dbReference>
<protein>
    <submittedName>
        <fullName evidence="2">Synaptonemal complex central element protein 3</fullName>
    </submittedName>
</protein>
<dbReference type="STRING" id="41447.ENSSDUP00000014241"/>
<feature type="region of interest" description="Disordered" evidence="1">
    <location>
        <begin position="78"/>
        <end position="97"/>
    </location>
</feature>
<dbReference type="Pfam" id="PF15191">
    <property type="entry name" value="Synaptonemal_3"/>
    <property type="match status" value="1"/>
</dbReference>
<proteinExistence type="predicted"/>
<dbReference type="AlphaFoldDB" id="A0A3B4U6K4"/>
<evidence type="ECO:0000313" key="2">
    <source>
        <dbReference type="Ensembl" id="ENSSDUP00000014241.1"/>
    </source>
</evidence>
<feature type="compositionally biased region" description="Basic and acidic residues" evidence="1">
    <location>
        <begin position="78"/>
        <end position="87"/>
    </location>
</feature>
<sequence>MVDSSSPPQRQLDSKEDELELNKDLERLIDGAENISVQLTWMAYDMVALRTSSELAASMRKLEEAYQRCRIAVYGNREQEPEMDKCPEPAATALTQM</sequence>
<dbReference type="Proteomes" id="UP000261420">
    <property type="component" value="Unplaced"/>
</dbReference>
<accession>A0A3B4U6K4</accession>
<dbReference type="OMA" id="HLTWMAY"/>
<reference evidence="2" key="1">
    <citation type="submission" date="2025-08" db="UniProtKB">
        <authorList>
            <consortium name="Ensembl"/>
        </authorList>
    </citation>
    <scope>IDENTIFICATION</scope>
</reference>
<dbReference type="GO" id="GO:0007283">
    <property type="term" value="P:spermatogenesis"/>
    <property type="evidence" value="ECO:0007669"/>
    <property type="project" value="InterPro"/>
</dbReference>
<dbReference type="InterPro" id="IPR028145">
    <property type="entry name" value="Synaptonemal_3"/>
</dbReference>
<dbReference type="Ensembl" id="ENSSDUT00000014511.1">
    <property type="protein sequence ID" value="ENSSDUP00000014241.1"/>
    <property type="gene ID" value="ENSSDUG00000010376.1"/>
</dbReference>
<evidence type="ECO:0000256" key="1">
    <source>
        <dbReference type="SAM" id="MobiDB-lite"/>
    </source>
</evidence>
<dbReference type="GeneTree" id="ENSGT00940000176934"/>
<reference evidence="2" key="2">
    <citation type="submission" date="2025-09" db="UniProtKB">
        <authorList>
            <consortium name="Ensembl"/>
        </authorList>
    </citation>
    <scope>IDENTIFICATION</scope>
</reference>
<evidence type="ECO:0000313" key="3">
    <source>
        <dbReference type="Proteomes" id="UP000261420"/>
    </source>
</evidence>
<dbReference type="GO" id="GO:0007131">
    <property type="term" value="P:reciprocal meiotic recombination"/>
    <property type="evidence" value="ECO:0007669"/>
    <property type="project" value="InterPro"/>
</dbReference>